<comment type="caution">
    <text evidence="1">The sequence shown here is derived from an EMBL/GenBank/DDBJ whole genome shotgun (WGS) entry which is preliminary data.</text>
</comment>
<organism evidence="1 2">
    <name type="scientific">Mastigocoleus testarum BC008</name>
    <dbReference type="NCBI Taxonomy" id="371196"/>
    <lineage>
        <taxon>Bacteria</taxon>
        <taxon>Bacillati</taxon>
        <taxon>Cyanobacteriota</taxon>
        <taxon>Cyanophyceae</taxon>
        <taxon>Nostocales</taxon>
        <taxon>Hapalosiphonaceae</taxon>
        <taxon>Mastigocoleus</taxon>
    </lineage>
</organism>
<keyword evidence="2" id="KW-1185">Reference proteome</keyword>
<name>A0A0V7ZTX2_9CYAN</name>
<dbReference type="RefSeq" id="WP_027844176.1">
    <property type="nucleotide sequence ID" value="NZ_LMTZ01000084.1"/>
</dbReference>
<reference evidence="1 2" key="1">
    <citation type="journal article" date="2015" name="Genome Announc.">
        <title>Draft Genome of the Euendolithic (true boring) Cyanobacterium Mastigocoleus testarum strain BC008.</title>
        <authorList>
            <person name="Guida B.S."/>
            <person name="Garcia-Pichel F."/>
        </authorList>
    </citation>
    <scope>NUCLEOTIDE SEQUENCE [LARGE SCALE GENOMIC DNA]</scope>
    <source>
        <strain evidence="1 2">BC008</strain>
    </source>
</reference>
<dbReference type="Proteomes" id="UP000053372">
    <property type="component" value="Unassembled WGS sequence"/>
</dbReference>
<protein>
    <submittedName>
        <fullName evidence="1">Uncharacterized protein</fullName>
    </submittedName>
</protein>
<evidence type="ECO:0000313" key="2">
    <source>
        <dbReference type="Proteomes" id="UP000053372"/>
    </source>
</evidence>
<dbReference type="OrthoDB" id="514949at2"/>
<proteinExistence type="predicted"/>
<sequence>MLLAQTIKPNGLLNISDVSARWDLSSLSLADWIAIARTIGNEPIWAYKMFCSESDPQKYNLSAVSRTTWSKIAQVFQQSETWAEIQYLKWSALKN</sequence>
<gene>
    <name evidence="1" type="ORF">BC008_31520</name>
</gene>
<evidence type="ECO:0000313" key="1">
    <source>
        <dbReference type="EMBL" id="KST67915.1"/>
    </source>
</evidence>
<dbReference type="AlphaFoldDB" id="A0A0V7ZTX2"/>
<dbReference type="EMBL" id="LMTZ01000084">
    <property type="protein sequence ID" value="KST67915.1"/>
    <property type="molecule type" value="Genomic_DNA"/>
</dbReference>
<accession>A0A0V7ZTX2</accession>